<dbReference type="InterPro" id="IPR025197">
    <property type="entry name" value="DUF4116"/>
</dbReference>
<feature type="domain" description="DUF4116" evidence="1">
    <location>
        <begin position="129"/>
        <end position="175"/>
    </location>
</feature>
<gene>
    <name evidence="2" type="ORF">EVOR1521_LOCUS12938</name>
</gene>
<dbReference type="Proteomes" id="UP001178507">
    <property type="component" value="Unassembled WGS sequence"/>
</dbReference>
<dbReference type="EMBL" id="CAUJNA010001404">
    <property type="protein sequence ID" value="CAJ1386709.1"/>
    <property type="molecule type" value="Genomic_DNA"/>
</dbReference>
<protein>
    <recommendedName>
        <fullName evidence="1">DUF4116 domain-containing protein</fullName>
    </recommendedName>
</protein>
<dbReference type="Pfam" id="PF13475">
    <property type="entry name" value="DUF4116"/>
    <property type="match status" value="4"/>
</dbReference>
<feature type="domain" description="DUF4116" evidence="1">
    <location>
        <begin position="80"/>
        <end position="122"/>
    </location>
</feature>
<reference evidence="2" key="1">
    <citation type="submission" date="2023-08" db="EMBL/GenBank/DDBJ databases">
        <authorList>
            <person name="Chen Y."/>
            <person name="Shah S."/>
            <person name="Dougan E. K."/>
            <person name="Thang M."/>
            <person name="Chan C."/>
        </authorList>
    </citation>
    <scope>NUCLEOTIDE SEQUENCE</scope>
</reference>
<organism evidence="2 3">
    <name type="scientific">Effrenium voratum</name>
    <dbReference type="NCBI Taxonomy" id="2562239"/>
    <lineage>
        <taxon>Eukaryota</taxon>
        <taxon>Sar</taxon>
        <taxon>Alveolata</taxon>
        <taxon>Dinophyceae</taxon>
        <taxon>Suessiales</taxon>
        <taxon>Symbiodiniaceae</taxon>
        <taxon>Effrenium</taxon>
    </lineage>
</organism>
<feature type="domain" description="DUF4116" evidence="1">
    <location>
        <begin position="342"/>
        <end position="389"/>
    </location>
</feature>
<name>A0AA36IHA6_9DINO</name>
<sequence length="702" mass="77698">MPMSQWLKSLSMPEPELELEPDELDELEVWRAAARELRGSARSWLQQAPGFVRADRVCVECAVQKDGLALEWADGKLKADESLVLSAVRKGAFALAHAAARLRSDRRFVLQAVRANGYALACAQKFQNDREVVLTAVSEDGSALEYASEQLRRDKTVALTAASSDSALEHVHSSLWRSRDFVRAVLERNEAAWEFIGSELQADRSLLLEVVCLNPRVLDQIEHLDQSFLVEVLGRNASCLQHLEKFQLSDEVLLKALERNKRLLEFFRFDATLLLSAVEVAAEAFDFAPIRMKDDPDLVRELSRKSAATLQYASLSLQQDEAFILQLIEQNPACLQFSSLVCREFNLSALRRNCDARRYIAQEYWEDASFALEALKINELALEHVSENMLAQKQFGFQAVGLRGSALRFLGGNLRDNVLVVAAAAEDNPWALRWAGPTCGGRIDLWRRAVRLDGEVLQLLPESSESLESASRDDAALVLAATRATPRAFRFASERLLRDPAVLWEALKLGAAEAFEALRLGHGQLSACLHFPQAAQAAEDEGVLLSAIAQNGAVLGFAYGRGDSRHIPLRERRSFVAAAVARNPAALDHAPRSFHSDPTLLRAAPRFPTACFDPEGLVRELQRVAAGLSGRGALERGVGLTLGGSSSRVLFAVLELARLEQLGCDSLQKECVLLGLPPECLDWYGANFLVRRLKQLALWKES</sequence>
<evidence type="ECO:0000313" key="3">
    <source>
        <dbReference type="Proteomes" id="UP001178507"/>
    </source>
</evidence>
<keyword evidence="3" id="KW-1185">Reference proteome</keyword>
<proteinExistence type="predicted"/>
<evidence type="ECO:0000313" key="2">
    <source>
        <dbReference type="EMBL" id="CAJ1386709.1"/>
    </source>
</evidence>
<comment type="caution">
    <text evidence="2">The sequence shown here is derived from an EMBL/GenBank/DDBJ whole genome shotgun (WGS) entry which is preliminary data.</text>
</comment>
<feature type="non-terminal residue" evidence="2">
    <location>
        <position position="702"/>
    </location>
</feature>
<feature type="domain" description="DUF4116" evidence="1">
    <location>
        <begin position="295"/>
        <end position="339"/>
    </location>
</feature>
<evidence type="ECO:0000259" key="1">
    <source>
        <dbReference type="Pfam" id="PF13475"/>
    </source>
</evidence>
<accession>A0AA36IHA6</accession>
<dbReference type="AlphaFoldDB" id="A0AA36IHA6"/>